<dbReference type="KEGG" id="halx:M0R89_19465"/>
<dbReference type="Gene3D" id="2.40.10.480">
    <property type="match status" value="1"/>
</dbReference>
<dbReference type="Pfam" id="PF13360">
    <property type="entry name" value="PQQ_2"/>
    <property type="match status" value="2"/>
</dbReference>
<evidence type="ECO:0000256" key="1">
    <source>
        <dbReference type="SAM" id="MobiDB-lite"/>
    </source>
</evidence>
<dbReference type="SUPFAM" id="SSF50998">
    <property type="entry name" value="Quinoprotein alcohol dehydrogenase-like"/>
    <property type="match status" value="2"/>
</dbReference>
<dbReference type="InterPro" id="IPR015943">
    <property type="entry name" value="WD40/YVTN_repeat-like_dom_sf"/>
</dbReference>
<dbReference type="PROSITE" id="PS51318">
    <property type="entry name" value="TAT"/>
    <property type="match status" value="1"/>
</dbReference>
<feature type="region of interest" description="Disordered" evidence="1">
    <location>
        <begin position="31"/>
        <end position="66"/>
    </location>
</feature>
<protein>
    <submittedName>
        <fullName evidence="3">PQQ-binding-like beta-propeller repeat protein</fullName>
    </submittedName>
</protein>
<dbReference type="EMBL" id="CP096660">
    <property type="protein sequence ID" value="UPV76342.1"/>
    <property type="molecule type" value="Genomic_DNA"/>
</dbReference>
<dbReference type="PANTHER" id="PTHR34512">
    <property type="entry name" value="CELL SURFACE PROTEIN"/>
    <property type="match status" value="1"/>
</dbReference>
<dbReference type="InterPro" id="IPR006311">
    <property type="entry name" value="TAT_signal"/>
</dbReference>
<dbReference type="GeneID" id="72187426"/>
<name>A0A8U0HYU9_9EURY</name>
<evidence type="ECO:0000313" key="3">
    <source>
        <dbReference type="EMBL" id="UPV76342.1"/>
    </source>
</evidence>
<dbReference type="Gene3D" id="2.60.40.10">
    <property type="entry name" value="Immunoglobulins"/>
    <property type="match status" value="1"/>
</dbReference>
<keyword evidence="3" id="KW-0614">Plasmid</keyword>
<sequence length="512" mass="56619">MFDTTPLALDRRRFLAAVGSALPATGFATAFRDDRSSSDDDSQTDQSSDSDSGNRQRPDWRLTGFDATNVGYHPDLTGPKTRARERWRRDAAVEGVVAADGVVYASTERDVVAFDAETGEEKWRTRVCDNATSQNLVYTPAVADGRVFASTFAETLYALDAETGETRWEYGLDHRWGGRILAADADAVYATDDSRRAFAVDAETGRERWEYRYGEPLPSTPVVADGTLYLGYADRSVLRAVEVESDRQRWEQSGPGDEWVEAMTVADGTVYAGWGLPGEEPGHLTAIDDETGEEKWRLETDRTVDTEPAVADGTLYVHSGGWLRAVDAETGELKWRFDTEGAVDKDSWHSIEPPSVADGTVYVGGYDAIVYALNAETGEPRWTYAFGQESPLHVTPVPHRGSLYAASEGVVALDETSEAAVTAAFEADQDGADEDDTFQVGEPVEFEALKSRGPIAEYEWDITEEEGIDARGQRVEHTFRERDDEFVTLRVRGDDGRVDTVERELNVVPWED</sequence>
<reference evidence="3 4" key="1">
    <citation type="submission" date="2022-04" db="EMBL/GenBank/DDBJ databases">
        <title>Diverse halophilic archaea isolated from saline environments.</title>
        <authorList>
            <person name="Cui H.-L."/>
        </authorList>
    </citation>
    <scope>NUCLEOTIDE SEQUENCE [LARGE SCALE GENOMIC DNA]</scope>
    <source>
        <strain evidence="3 4">XZYJT49</strain>
        <plasmid evidence="3 4">unnamed1</plasmid>
    </source>
</reference>
<dbReference type="InterPro" id="IPR002372">
    <property type="entry name" value="PQQ_rpt_dom"/>
</dbReference>
<dbReference type="InterPro" id="IPR013783">
    <property type="entry name" value="Ig-like_fold"/>
</dbReference>
<dbReference type="InterPro" id="IPR011047">
    <property type="entry name" value="Quinoprotein_ADH-like_sf"/>
</dbReference>
<dbReference type="PANTHER" id="PTHR34512:SF30">
    <property type="entry name" value="OUTER MEMBRANE PROTEIN ASSEMBLY FACTOR BAMB"/>
    <property type="match status" value="1"/>
</dbReference>
<feature type="domain" description="Pyrrolo-quinoline quinone repeat" evidence="2">
    <location>
        <begin position="84"/>
        <end position="170"/>
    </location>
</feature>
<dbReference type="RefSeq" id="WP_248652375.1">
    <property type="nucleotide sequence ID" value="NZ_CP096660.1"/>
</dbReference>
<dbReference type="Proteomes" id="UP000830729">
    <property type="component" value="Plasmid unnamed1"/>
</dbReference>
<accession>A0A8U0HYU9</accession>
<dbReference type="AlphaFoldDB" id="A0A8U0HYU9"/>
<dbReference type="InterPro" id="IPR018391">
    <property type="entry name" value="PQQ_b-propeller_rpt"/>
</dbReference>
<dbReference type="CDD" id="cd00146">
    <property type="entry name" value="PKD"/>
    <property type="match status" value="1"/>
</dbReference>
<geneLocation type="plasmid" evidence="3 4">
    <name>unnamed1</name>
</geneLocation>
<feature type="domain" description="Pyrrolo-quinoline quinone repeat" evidence="2">
    <location>
        <begin position="235"/>
        <end position="417"/>
    </location>
</feature>
<dbReference type="InterPro" id="IPR035986">
    <property type="entry name" value="PKD_dom_sf"/>
</dbReference>
<gene>
    <name evidence="3" type="ORF">M0R89_19465</name>
</gene>
<keyword evidence="4" id="KW-1185">Reference proteome</keyword>
<dbReference type="SUPFAM" id="SSF49299">
    <property type="entry name" value="PKD domain"/>
    <property type="match status" value="1"/>
</dbReference>
<proteinExistence type="predicted"/>
<evidence type="ECO:0000259" key="2">
    <source>
        <dbReference type="Pfam" id="PF13360"/>
    </source>
</evidence>
<organism evidence="3 4">
    <name type="scientific">Halorussus limi</name>
    <dbReference type="NCBI Taxonomy" id="2938695"/>
    <lineage>
        <taxon>Archaea</taxon>
        <taxon>Methanobacteriati</taxon>
        <taxon>Methanobacteriota</taxon>
        <taxon>Stenosarchaea group</taxon>
        <taxon>Halobacteria</taxon>
        <taxon>Halobacteriales</taxon>
        <taxon>Haladaptataceae</taxon>
        <taxon>Halorussus</taxon>
    </lineage>
</organism>
<evidence type="ECO:0000313" key="4">
    <source>
        <dbReference type="Proteomes" id="UP000830729"/>
    </source>
</evidence>
<dbReference type="SMART" id="SM00564">
    <property type="entry name" value="PQQ"/>
    <property type="match status" value="7"/>
</dbReference>
<dbReference type="Gene3D" id="2.40.128.630">
    <property type="match status" value="1"/>
</dbReference>
<dbReference type="Gene3D" id="2.130.10.10">
    <property type="entry name" value="YVTN repeat-like/Quinoprotein amine dehydrogenase"/>
    <property type="match status" value="1"/>
</dbReference>